<sequence length="83" mass="9583">MLDPPRANKRPAKHETLDKTMQIEIPCPKCRNTRMKFERPEPVDTDILVCFTCGHELGTLGSVKAKMLAAYERMVKQAQQRRQ</sequence>
<name>A0A370KTZ5_9HYPH</name>
<evidence type="ECO:0000313" key="2">
    <source>
        <dbReference type="Proteomes" id="UP000254939"/>
    </source>
</evidence>
<proteinExistence type="predicted"/>
<comment type="caution">
    <text evidence="1">The sequence shown here is derived from an EMBL/GenBank/DDBJ whole genome shotgun (WGS) entry which is preliminary data.</text>
</comment>
<dbReference type="Proteomes" id="UP000254939">
    <property type="component" value="Unassembled WGS sequence"/>
</dbReference>
<organism evidence="1 2">
    <name type="scientific">Rhizobium grahamii</name>
    <dbReference type="NCBI Taxonomy" id="1120045"/>
    <lineage>
        <taxon>Bacteria</taxon>
        <taxon>Pseudomonadati</taxon>
        <taxon>Pseudomonadota</taxon>
        <taxon>Alphaproteobacteria</taxon>
        <taxon>Hyphomicrobiales</taxon>
        <taxon>Rhizobiaceae</taxon>
        <taxon>Rhizobium/Agrobacterium group</taxon>
        <taxon>Rhizobium</taxon>
    </lineage>
</organism>
<dbReference type="AlphaFoldDB" id="A0A370KTZ5"/>
<reference evidence="1 2" key="1">
    <citation type="submission" date="2017-03" db="EMBL/GenBank/DDBJ databases">
        <title>Genome analysis of Rhizobial strains effectives or ineffectives for nitrogen fixation isolated from bean seeds.</title>
        <authorList>
            <person name="Peralta H."/>
            <person name="Aguilar-Vera A."/>
            <person name="Mora Y."/>
            <person name="Vargas-Lagunas C."/>
            <person name="Girard L."/>
            <person name="Mora J."/>
        </authorList>
    </citation>
    <scope>NUCLEOTIDE SEQUENCE [LARGE SCALE GENOMIC DNA]</scope>
    <source>
        <strain evidence="1 2">CCGM3</strain>
    </source>
</reference>
<protein>
    <submittedName>
        <fullName evidence="1">Uncharacterized protein</fullName>
    </submittedName>
</protein>
<accession>A0A370KTZ5</accession>
<gene>
    <name evidence="1" type="ORF">B5K06_07060</name>
</gene>
<evidence type="ECO:0000313" key="1">
    <source>
        <dbReference type="EMBL" id="RDJ13734.1"/>
    </source>
</evidence>
<dbReference type="EMBL" id="NAAC01000007">
    <property type="protein sequence ID" value="RDJ13734.1"/>
    <property type="molecule type" value="Genomic_DNA"/>
</dbReference>